<feature type="compositionally biased region" description="Basic and acidic residues" evidence="2">
    <location>
        <begin position="105"/>
        <end position="114"/>
    </location>
</feature>
<keyword evidence="1" id="KW-0175">Coiled coil</keyword>
<dbReference type="PhylomeDB" id="A0A1B0GET8"/>
<dbReference type="EMBL" id="CCAG010012587">
    <property type="status" value="NOT_ANNOTATED_CDS"/>
    <property type="molecule type" value="Genomic_DNA"/>
</dbReference>
<reference evidence="4" key="1">
    <citation type="submission" date="2020-05" db="UniProtKB">
        <authorList>
            <consortium name="EnsemblMetazoa"/>
        </authorList>
    </citation>
    <scope>IDENTIFICATION</scope>
    <source>
        <strain evidence="4">Yale</strain>
    </source>
</reference>
<feature type="coiled-coil region" evidence="1">
    <location>
        <begin position="423"/>
        <end position="488"/>
    </location>
</feature>
<dbReference type="STRING" id="37546.A0A1B0GET8"/>
<keyword evidence="3" id="KW-0472">Membrane</keyword>
<name>A0A1B0GET8_GLOMM</name>
<protein>
    <submittedName>
        <fullName evidence="4">Uncharacterized protein</fullName>
    </submittedName>
</protein>
<feature type="coiled-coil region" evidence="1">
    <location>
        <begin position="200"/>
        <end position="290"/>
    </location>
</feature>
<keyword evidence="5" id="KW-1185">Reference proteome</keyword>
<organism evidence="4 5">
    <name type="scientific">Glossina morsitans morsitans</name>
    <name type="common">Savannah tsetse fly</name>
    <dbReference type="NCBI Taxonomy" id="37546"/>
    <lineage>
        <taxon>Eukaryota</taxon>
        <taxon>Metazoa</taxon>
        <taxon>Ecdysozoa</taxon>
        <taxon>Arthropoda</taxon>
        <taxon>Hexapoda</taxon>
        <taxon>Insecta</taxon>
        <taxon>Pterygota</taxon>
        <taxon>Neoptera</taxon>
        <taxon>Endopterygota</taxon>
        <taxon>Diptera</taxon>
        <taxon>Brachycera</taxon>
        <taxon>Muscomorpha</taxon>
        <taxon>Hippoboscoidea</taxon>
        <taxon>Glossinidae</taxon>
        <taxon>Glossina</taxon>
    </lineage>
</organism>
<evidence type="ECO:0000313" key="5">
    <source>
        <dbReference type="Proteomes" id="UP000092444"/>
    </source>
</evidence>
<evidence type="ECO:0000256" key="1">
    <source>
        <dbReference type="SAM" id="Coils"/>
    </source>
</evidence>
<dbReference type="EnsemblMetazoa" id="GMOY011812-RA">
    <property type="protein sequence ID" value="GMOY011812-PA"/>
    <property type="gene ID" value="GMOY011812"/>
</dbReference>
<keyword evidence="3" id="KW-1133">Transmembrane helix</keyword>
<accession>A0A1B0GET8</accession>
<evidence type="ECO:0000256" key="2">
    <source>
        <dbReference type="SAM" id="MobiDB-lite"/>
    </source>
</evidence>
<feature type="coiled-coil region" evidence="1">
    <location>
        <begin position="323"/>
        <end position="389"/>
    </location>
</feature>
<dbReference type="VEuPathDB" id="VectorBase:GMOY011812"/>
<sequence>MSKRELAFSKETLDLEYRYFFKYFFSNIFLLILLSTIHLFSSIYKTIKKSCEKLITETQIDLKIFRNEQQQLQQQIKEILEENHQINSNLEILKSSTCTGPGGNDSRDDATREKLTNDTYKTVKKQIDYLQTENNDLRLLHKNCQKTIANLEKEIQNYRNQLFKPTSVCEVKHKYTTALKLLECTIANQKSELKEKACIIETLFDQKKGLRDQVERLEKCLEEKEKQLEKMPQTLESLTKLQDQLKEITEHNNALQSALKQSKIAIEERFKREQNALQKVQEALAIAEAAVVDKDLALKREKVLKEECDNIASTIGQVMDEAARKVEKDMETMRRKYIEKEKVLVAEKNKLLEEIQNQKKFNQILDTRCNRFEQKYKETMKDNDHLSQQLELAAKTLYEMEHRISLSDNNSPKDCDERSKKIMENQDQELRHYIEINKQLKEKYRTALNEMTNDFKQEIYRLQNEVAAVKAENEMLKLQQDFENEECEEVEKP</sequence>
<feature type="region of interest" description="Disordered" evidence="2">
    <location>
        <begin position="94"/>
        <end position="114"/>
    </location>
</feature>
<feature type="coiled-coil region" evidence="1">
    <location>
        <begin position="134"/>
        <end position="161"/>
    </location>
</feature>
<evidence type="ECO:0000313" key="4">
    <source>
        <dbReference type="EnsemblMetazoa" id="GMOY011812-PA"/>
    </source>
</evidence>
<feature type="transmembrane region" description="Helical" evidence="3">
    <location>
        <begin position="20"/>
        <end position="40"/>
    </location>
</feature>
<dbReference type="Proteomes" id="UP000092444">
    <property type="component" value="Unassembled WGS sequence"/>
</dbReference>
<keyword evidence="3" id="KW-0812">Transmembrane</keyword>
<proteinExistence type="predicted"/>
<evidence type="ECO:0000256" key="3">
    <source>
        <dbReference type="SAM" id="Phobius"/>
    </source>
</evidence>
<dbReference type="AlphaFoldDB" id="A0A1B0GET8"/>